<dbReference type="Proteomes" id="UP000324222">
    <property type="component" value="Unassembled WGS sequence"/>
</dbReference>
<dbReference type="EMBL" id="VSRR010001789">
    <property type="protein sequence ID" value="MPC27694.1"/>
    <property type="molecule type" value="Genomic_DNA"/>
</dbReference>
<keyword evidence="2" id="KW-1185">Reference proteome</keyword>
<reference evidence="1 2" key="1">
    <citation type="submission" date="2019-05" db="EMBL/GenBank/DDBJ databases">
        <title>Another draft genome of Portunus trituberculatus and its Hox gene families provides insights of decapod evolution.</title>
        <authorList>
            <person name="Jeong J.-H."/>
            <person name="Song I."/>
            <person name="Kim S."/>
            <person name="Choi T."/>
            <person name="Kim D."/>
            <person name="Ryu S."/>
            <person name="Kim W."/>
        </authorList>
    </citation>
    <scope>NUCLEOTIDE SEQUENCE [LARGE SCALE GENOMIC DNA]</scope>
    <source>
        <tissue evidence="1">Muscle</tissue>
    </source>
</reference>
<protein>
    <submittedName>
        <fullName evidence="1">Uncharacterized protein</fullName>
    </submittedName>
</protein>
<name>A0A5B7E4L6_PORTR</name>
<gene>
    <name evidence="1" type="ORF">E2C01_020873</name>
</gene>
<comment type="caution">
    <text evidence="1">The sequence shown here is derived from an EMBL/GenBank/DDBJ whole genome shotgun (WGS) entry which is preliminary data.</text>
</comment>
<proteinExistence type="predicted"/>
<evidence type="ECO:0000313" key="1">
    <source>
        <dbReference type="EMBL" id="MPC27694.1"/>
    </source>
</evidence>
<organism evidence="1 2">
    <name type="scientific">Portunus trituberculatus</name>
    <name type="common">Swimming crab</name>
    <name type="synonym">Neptunus trituberculatus</name>
    <dbReference type="NCBI Taxonomy" id="210409"/>
    <lineage>
        <taxon>Eukaryota</taxon>
        <taxon>Metazoa</taxon>
        <taxon>Ecdysozoa</taxon>
        <taxon>Arthropoda</taxon>
        <taxon>Crustacea</taxon>
        <taxon>Multicrustacea</taxon>
        <taxon>Malacostraca</taxon>
        <taxon>Eumalacostraca</taxon>
        <taxon>Eucarida</taxon>
        <taxon>Decapoda</taxon>
        <taxon>Pleocyemata</taxon>
        <taxon>Brachyura</taxon>
        <taxon>Eubrachyura</taxon>
        <taxon>Portunoidea</taxon>
        <taxon>Portunidae</taxon>
        <taxon>Portuninae</taxon>
        <taxon>Portunus</taxon>
    </lineage>
</organism>
<sequence>MNMKTHHGTEGINDFDTNVLVMNSMDLL</sequence>
<evidence type="ECO:0000313" key="2">
    <source>
        <dbReference type="Proteomes" id="UP000324222"/>
    </source>
</evidence>
<accession>A0A5B7E4L6</accession>
<dbReference type="AlphaFoldDB" id="A0A5B7E4L6"/>